<feature type="compositionally biased region" description="Basic and acidic residues" evidence="2">
    <location>
        <begin position="808"/>
        <end position="823"/>
    </location>
</feature>
<proteinExistence type="predicted"/>
<evidence type="ECO:0000313" key="4">
    <source>
        <dbReference type="Proteomes" id="UP000675881"/>
    </source>
</evidence>
<feature type="compositionally biased region" description="Polar residues" evidence="2">
    <location>
        <begin position="105"/>
        <end position="116"/>
    </location>
</feature>
<feature type="region of interest" description="Disordered" evidence="2">
    <location>
        <begin position="471"/>
        <end position="750"/>
    </location>
</feature>
<feature type="compositionally biased region" description="Pro residues" evidence="2">
    <location>
        <begin position="89"/>
        <end position="98"/>
    </location>
</feature>
<evidence type="ECO:0000256" key="1">
    <source>
        <dbReference type="SAM" id="Coils"/>
    </source>
</evidence>
<feature type="compositionally biased region" description="Low complexity" evidence="2">
    <location>
        <begin position="53"/>
        <end position="62"/>
    </location>
</feature>
<keyword evidence="4" id="KW-1185">Reference proteome</keyword>
<feature type="compositionally biased region" description="Pro residues" evidence="2">
    <location>
        <begin position="731"/>
        <end position="746"/>
    </location>
</feature>
<accession>A0A7R8CRA8</accession>
<feature type="compositionally biased region" description="Basic and acidic residues" evidence="2">
    <location>
        <begin position="28"/>
        <end position="51"/>
    </location>
</feature>
<dbReference type="OrthoDB" id="10669038at2759"/>
<evidence type="ECO:0000256" key="2">
    <source>
        <dbReference type="SAM" id="MobiDB-lite"/>
    </source>
</evidence>
<feature type="coiled-coil region" evidence="1">
    <location>
        <begin position="386"/>
        <end position="420"/>
    </location>
</feature>
<dbReference type="AlphaFoldDB" id="A0A7R8CRA8"/>
<sequence length="875" mass="100773">MIDVELILKFEKSQLTSKGEVLNPVMEESGKYMDERDPRKRKRSDDMRDHQASMSSSNSPKSRSSKPQACSDNWAQRAEAFIHKVNDAAPPPPPPPTAATPNDARTNSNYGFNNQVVGYPYPHQGYPSMTNSNSYSNSHYPEAAAAAHEKKDESSFVTGNNNSSSKESKRKSTRDDSSSSSSSSESEDEKARRISVEQRSKLKAQKEQYEKAQEKLEAQLIKLKEQREALKDGGAKHEDKIMKDNARLQKEVKNRLSHMKEVLDKINVGLDQYNNEERHINNKRNNSKRRETSVRRSKSHEYDEEDDSEREPKKKHKKKKKKYRSSSSSDDSDSDHERKKIKSKVKEDIPLDDSIFRMVSELKSLKSSRKGDETFMDLLGKMSEAYMKAKQDNNELSHRINALESENQLLKKQLEEFNSKDSLIREHKEEYVTKEVAKKWDVKTSHVIEVVEPKRKKKEIVAEIEKYSKDIKRDEEAYHEDTSRSVRAKMNEKEEISRSEHKKNGDEVRRKSKERSPSKERERRSRSKDYSYHRRRDYSPDRRNRYRDDSSRRRNNKRSRSRDRRYSRSRSKERRSSSRDSRSRSKDYREKSKPKEFKNYKDRNDRINLDEWADKPTTDKDPSLMSLKEKMLTKEKETEQQKKQWAAVSEATSLEELEPLKEADIPDQTSMPPRPQVAIQWGQGIKKGTPEPAQQSKKTQPIVGKMPWLQKGVLSNVPTPFGLLGPEEHPVPPPLPPPKKNPPKNPTPQAMDMHAMLAAAQAHMRARSEEFVPPEMEIPLPPLPAATDKDPDALNDTRPPKIPTPPPVREKTEMEIMIEKHCPGTDANDYTTNSFAEAPKISSSKFDLPPGEEDMDPNELAMLGIDPADLAGFGK</sequence>
<feature type="region of interest" description="Disordered" evidence="2">
    <location>
        <begin position="775"/>
        <end position="856"/>
    </location>
</feature>
<gene>
    <name evidence="3" type="ORF">LSAA_6852</name>
</gene>
<protein>
    <submittedName>
        <fullName evidence="3">(salmon louse) hypothetical protein</fullName>
    </submittedName>
</protein>
<feature type="compositionally biased region" description="Basic and acidic residues" evidence="2">
    <location>
        <begin position="189"/>
        <end position="212"/>
    </location>
</feature>
<feature type="compositionally biased region" description="Basic and acidic residues" evidence="2">
    <location>
        <begin position="574"/>
        <end position="642"/>
    </location>
</feature>
<feature type="region of interest" description="Disordered" evidence="2">
    <location>
        <begin position="13"/>
        <end position="212"/>
    </location>
</feature>
<feature type="compositionally biased region" description="Polar residues" evidence="2">
    <location>
        <begin position="828"/>
        <end position="845"/>
    </location>
</feature>
<feature type="region of interest" description="Disordered" evidence="2">
    <location>
        <begin position="269"/>
        <end position="346"/>
    </location>
</feature>
<organism evidence="3 4">
    <name type="scientific">Lepeophtheirus salmonis</name>
    <name type="common">Salmon louse</name>
    <name type="synonym">Caligus salmonis</name>
    <dbReference type="NCBI Taxonomy" id="72036"/>
    <lineage>
        <taxon>Eukaryota</taxon>
        <taxon>Metazoa</taxon>
        <taxon>Ecdysozoa</taxon>
        <taxon>Arthropoda</taxon>
        <taxon>Crustacea</taxon>
        <taxon>Multicrustacea</taxon>
        <taxon>Hexanauplia</taxon>
        <taxon>Copepoda</taxon>
        <taxon>Siphonostomatoida</taxon>
        <taxon>Caligidae</taxon>
        <taxon>Lepeophtheirus</taxon>
    </lineage>
</organism>
<feature type="compositionally biased region" description="Basic and acidic residues" evidence="2">
    <location>
        <begin position="471"/>
        <end position="552"/>
    </location>
</feature>
<dbReference type="EMBL" id="HG994581">
    <property type="protein sequence ID" value="CAF2866582.1"/>
    <property type="molecule type" value="Genomic_DNA"/>
</dbReference>
<evidence type="ECO:0000313" key="3">
    <source>
        <dbReference type="EMBL" id="CAF2866582.1"/>
    </source>
</evidence>
<name>A0A7R8CRA8_LEPSM</name>
<dbReference type="Proteomes" id="UP000675881">
    <property type="component" value="Chromosome 2"/>
</dbReference>
<reference evidence="3" key="1">
    <citation type="submission" date="2021-02" db="EMBL/GenBank/DDBJ databases">
        <authorList>
            <person name="Bekaert M."/>
        </authorList>
    </citation>
    <scope>NUCLEOTIDE SEQUENCE</scope>
    <source>
        <strain evidence="3">IoA-00</strain>
    </source>
</reference>
<keyword evidence="1" id="KW-0175">Coiled coil</keyword>
<feature type="compositionally biased region" description="Basic residues" evidence="2">
    <location>
        <begin position="553"/>
        <end position="573"/>
    </location>
</feature>
<feature type="compositionally biased region" description="Polar residues" evidence="2">
    <location>
        <begin position="127"/>
        <end position="139"/>
    </location>
</feature>
<feature type="compositionally biased region" description="Basic residues" evidence="2">
    <location>
        <begin position="313"/>
        <end position="324"/>
    </location>
</feature>